<evidence type="ECO:0000256" key="5">
    <source>
        <dbReference type="ARBA" id="ARBA00022989"/>
    </source>
</evidence>
<dbReference type="NCBIfam" id="NF004321">
    <property type="entry name" value="PRK05715.1-3"/>
    <property type="match status" value="1"/>
</dbReference>
<feature type="transmembrane region" description="Helical" evidence="7">
    <location>
        <begin position="6"/>
        <end position="23"/>
    </location>
</feature>
<keyword evidence="5 7" id="KW-1133">Transmembrane helix</keyword>
<evidence type="ECO:0000256" key="4">
    <source>
        <dbReference type="ARBA" id="ARBA00022692"/>
    </source>
</evidence>
<dbReference type="Pfam" id="PF00420">
    <property type="entry name" value="Oxidored_q2"/>
    <property type="match status" value="1"/>
</dbReference>
<dbReference type="GO" id="GO:0016651">
    <property type="term" value="F:oxidoreductase activity, acting on NAD(P)H"/>
    <property type="evidence" value="ECO:0007669"/>
    <property type="project" value="InterPro"/>
</dbReference>
<dbReference type="AlphaFoldDB" id="A0A075DWX0"/>
<comment type="similarity">
    <text evidence="2">Belongs to the complex I subunit 4L family.</text>
</comment>
<organism evidence="8">
    <name type="scientific">Chrysochromulina tobinii</name>
    <dbReference type="NCBI Taxonomy" id="1460289"/>
    <lineage>
        <taxon>Eukaryota</taxon>
        <taxon>Haptista</taxon>
        <taxon>Haptophyta</taxon>
        <taxon>Prymnesiophyceae</taxon>
        <taxon>Prymnesiales</taxon>
        <taxon>Chrysochromulinaceae</taxon>
        <taxon>Chrysochromulina</taxon>
    </lineage>
</organism>
<evidence type="ECO:0000256" key="6">
    <source>
        <dbReference type="ARBA" id="ARBA00023136"/>
    </source>
</evidence>
<gene>
    <name evidence="8" type="primary">nad4L</name>
    <name evidence="8" type="ORF">Tobin-Mito_00097</name>
</gene>
<evidence type="ECO:0000256" key="2">
    <source>
        <dbReference type="ARBA" id="ARBA00010519"/>
    </source>
</evidence>
<dbReference type="InterPro" id="IPR039428">
    <property type="entry name" value="NUOK/Mnh_C1-like"/>
</dbReference>
<name>A0A075DWX0_9EUKA</name>
<evidence type="ECO:0000256" key="3">
    <source>
        <dbReference type="ARBA" id="ARBA00022448"/>
    </source>
</evidence>
<accession>A0A075DWX0</accession>
<feature type="transmembrane region" description="Helical" evidence="7">
    <location>
        <begin position="28"/>
        <end position="48"/>
    </location>
</feature>
<reference evidence="8" key="1">
    <citation type="journal article" date="2014" name="BMC Genomics">
        <title>The mitochondrial and chloroplast genomes of the haptophyte Chrysochromulina tobin contain unique repeat structures and gene profiles.</title>
        <authorList>
            <person name="Hovde B.T."/>
            <person name="Starkenburg S.R."/>
            <person name="Hunsperger H.M."/>
            <person name="Mercer L.D."/>
            <person name="Deodato C.R."/>
            <person name="Jha R.K."/>
            <person name="Chertkov O."/>
            <person name="Monnat R.J.Jr."/>
            <person name="Cattolico R.A."/>
        </authorList>
    </citation>
    <scope>NUCLEOTIDE SEQUENCE</scope>
    <source>
        <strain evidence="8">CCMP291</strain>
    </source>
</reference>
<keyword evidence="4 7" id="KW-0812">Transmembrane</keyword>
<keyword evidence="3" id="KW-0813">Transport</keyword>
<dbReference type="EMBL" id="KJ201908">
    <property type="protein sequence ID" value="AHY04432.1"/>
    <property type="molecule type" value="Genomic_DNA"/>
</dbReference>
<sequence>MNFITLVFIPITILLVSLIGIFVNRKNVLLIIICVELALLAINFSFLVSSFYLDDSLGQIFAFFVLSVAAAESSIGLAILVAYYRVHGSITIESVRLLKG</sequence>
<feature type="transmembrane region" description="Helical" evidence="7">
    <location>
        <begin position="60"/>
        <end position="84"/>
    </location>
</feature>
<evidence type="ECO:0000313" key="8">
    <source>
        <dbReference type="EMBL" id="AHY04432.1"/>
    </source>
</evidence>
<comment type="subcellular location">
    <subcellularLocation>
        <location evidence="1">Membrane</location>
        <topology evidence="1">Multi-pass membrane protein</topology>
    </subcellularLocation>
</comment>
<dbReference type="NCBIfam" id="NF004320">
    <property type="entry name" value="PRK05715.1-2"/>
    <property type="match status" value="1"/>
</dbReference>
<dbReference type="GO" id="GO:0030964">
    <property type="term" value="C:NADH dehydrogenase complex"/>
    <property type="evidence" value="ECO:0007669"/>
    <property type="project" value="TreeGrafter"/>
</dbReference>
<evidence type="ECO:0000256" key="7">
    <source>
        <dbReference type="SAM" id="Phobius"/>
    </source>
</evidence>
<geneLocation type="mitochondrion" evidence="8"/>
<dbReference type="Gene3D" id="1.10.287.3510">
    <property type="match status" value="1"/>
</dbReference>
<dbReference type="PANTHER" id="PTHR11434:SF16">
    <property type="entry name" value="NADH-UBIQUINONE OXIDOREDUCTASE CHAIN 4L"/>
    <property type="match status" value="1"/>
</dbReference>
<keyword evidence="6 7" id="KW-0472">Membrane</keyword>
<dbReference type="InterPro" id="IPR001133">
    <property type="entry name" value="NADH_UbQ_OxRdtase_chain4L/K"/>
</dbReference>
<proteinExistence type="inferred from homology"/>
<dbReference type="GO" id="GO:0042773">
    <property type="term" value="P:ATP synthesis coupled electron transport"/>
    <property type="evidence" value="ECO:0007669"/>
    <property type="project" value="InterPro"/>
</dbReference>
<dbReference type="NCBIfam" id="NF004323">
    <property type="entry name" value="PRK05715.1-5"/>
    <property type="match status" value="1"/>
</dbReference>
<evidence type="ECO:0000256" key="1">
    <source>
        <dbReference type="ARBA" id="ARBA00004141"/>
    </source>
</evidence>
<dbReference type="HAMAP" id="MF_01456">
    <property type="entry name" value="NDH1_NuoK"/>
    <property type="match status" value="1"/>
</dbReference>
<protein>
    <submittedName>
        <fullName evidence="8">NADH dehydrogenase subunit 4L</fullName>
    </submittedName>
</protein>
<keyword evidence="8" id="KW-0496">Mitochondrion</keyword>
<dbReference type="PANTHER" id="PTHR11434">
    <property type="entry name" value="NADH-UBIQUINONE OXIDOREDUCTASE SUBUNIT ND4L"/>
    <property type="match status" value="1"/>
</dbReference>